<name>N1WAV5_9LEPT</name>
<evidence type="ECO:0000313" key="1">
    <source>
        <dbReference type="EMBL" id="EMY76060.1"/>
    </source>
</evidence>
<sequence>MEKQFRFHESDSDLSSNLADRLRGFLKKFTGIFFQIQETPKKLGENFRGNF</sequence>
<comment type="caution">
    <text evidence="1">The sequence shown here is derived from an EMBL/GenBank/DDBJ whole genome shotgun (WGS) entry which is preliminary data.</text>
</comment>
<dbReference type="EMBL" id="AOHC02000055">
    <property type="protein sequence ID" value="EMY76060.1"/>
    <property type="molecule type" value="Genomic_DNA"/>
</dbReference>
<proteinExistence type="predicted"/>
<dbReference type="Proteomes" id="UP000012313">
    <property type="component" value="Unassembled WGS sequence"/>
</dbReference>
<reference evidence="1" key="1">
    <citation type="submission" date="2013-03" db="EMBL/GenBank/DDBJ databases">
        <authorList>
            <person name="Harkins D.M."/>
            <person name="Durkin A.S."/>
            <person name="Brinkac L.M."/>
            <person name="Haft D.H."/>
            <person name="Selengut J.D."/>
            <person name="Sanka R."/>
            <person name="DePew J."/>
            <person name="Purushe J."/>
            <person name="Hartskeerl R.A."/>
            <person name="Ahmed A."/>
            <person name="van der Linden H."/>
            <person name="Goris M.G.A."/>
            <person name="Vinetz J.M."/>
            <person name="Sutton G.G."/>
            <person name="Nierman W.C."/>
            <person name="Fouts D.E."/>
        </authorList>
    </citation>
    <scope>NUCLEOTIDE SEQUENCE [LARGE SCALE GENOMIC DNA]</scope>
    <source>
        <strain evidence="1">ICFT</strain>
    </source>
</reference>
<organism evidence="1 2">
    <name type="scientific">Leptospira weilii serovar Ranarum str. ICFT</name>
    <dbReference type="NCBI Taxonomy" id="1218598"/>
    <lineage>
        <taxon>Bacteria</taxon>
        <taxon>Pseudomonadati</taxon>
        <taxon>Spirochaetota</taxon>
        <taxon>Spirochaetia</taxon>
        <taxon>Leptospirales</taxon>
        <taxon>Leptospiraceae</taxon>
        <taxon>Leptospira</taxon>
    </lineage>
</organism>
<dbReference type="AlphaFoldDB" id="N1WAV5"/>
<accession>N1WAV5</accession>
<gene>
    <name evidence="1" type="ORF">LEP1GSC060_1912</name>
</gene>
<protein>
    <submittedName>
        <fullName evidence="1">Uncharacterized protein</fullName>
    </submittedName>
</protein>
<keyword evidence="2" id="KW-1185">Reference proteome</keyword>
<evidence type="ECO:0000313" key="2">
    <source>
        <dbReference type="Proteomes" id="UP000012313"/>
    </source>
</evidence>